<protein>
    <recommendedName>
        <fullName evidence="3">Transposase</fullName>
    </recommendedName>
</protein>
<reference evidence="1 2" key="4">
    <citation type="journal article" date="2018" name="Environ. Microbiol. Rep.">
        <title>Phylogenetic distribution of roseobacticides in the Roseobacter group and their effect on microalgae.</title>
        <authorList>
            <person name="Sonnenschein E.C."/>
            <person name="Phippen C.B."/>
            <person name="Bentzon-Tilia M."/>
            <person name="Rasmussen S.A."/>
            <person name="Nielsen K.F."/>
            <person name="Gram L."/>
        </authorList>
    </citation>
    <scope>NUCLEOTIDE SEQUENCE [LARGE SCALE GENOMIC DNA]</scope>
    <source>
        <strain evidence="1 2">P36</strain>
    </source>
</reference>
<accession>A0ABM6PDA1</accession>
<reference evidence="1 2" key="3">
    <citation type="journal article" date="2017" name="Int. J. Syst. Evol. Microbiol.">
        <title>Adaptation of Surface-Associated Bacteria to the Open Ocean: A Genomically Distinct Subpopulation of Phaeobacter gallaeciensis Colonizes Pacific Mesozooplankton.</title>
        <authorList>
            <person name="Freese H.M."/>
            <person name="Methner A."/>
            <person name="Overmann J."/>
        </authorList>
    </citation>
    <scope>NUCLEOTIDE SEQUENCE [LARGE SCALE GENOMIC DNA]</scope>
    <source>
        <strain evidence="1 2">P36</strain>
    </source>
</reference>
<proteinExistence type="predicted"/>
<evidence type="ECO:0000313" key="2">
    <source>
        <dbReference type="Proteomes" id="UP000218891"/>
    </source>
</evidence>
<evidence type="ECO:0008006" key="3">
    <source>
        <dbReference type="Google" id="ProtNLM"/>
    </source>
</evidence>
<keyword evidence="2" id="KW-1185">Reference proteome</keyword>
<dbReference type="EMBL" id="CP010643">
    <property type="protein sequence ID" value="ATG35673.1"/>
    <property type="molecule type" value="Genomic_DNA"/>
</dbReference>
<reference evidence="1 2" key="2">
    <citation type="journal article" date="2017" name="Genome Biol. Evol.">
        <title>Trajectories and Drivers of Genome Evolution in Surface-Associated Marine Phaeobacter.</title>
        <authorList>
            <person name="Freese H.M."/>
            <person name="Sikorski J."/>
            <person name="Bunk B."/>
            <person name="Scheuner C."/>
            <person name="Meier-Kolthoff J.P."/>
            <person name="Sproer C."/>
            <person name="Gram L."/>
            <person name="Overmann J."/>
        </authorList>
    </citation>
    <scope>NUCLEOTIDE SEQUENCE [LARGE SCALE GENOMIC DNA]</scope>
    <source>
        <strain evidence="1 2">P36</strain>
    </source>
</reference>
<evidence type="ECO:0000313" key="1">
    <source>
        <dbReference type="EMBL" id="ATG35673.1"/>
    </source>
</evidence>
<dbReference type="Proteomes" id="UP000218891">
    <property type="component" value="Chromosome"/>
</dbReference>
<reference evidence="1 2" key="1">
    <citation type="journal article" date="2017" name="Front. Microbiol.">
        <title>Phaeobacter piscinae sp. nov., a species of the Roseobacter group and potential aquaculture probiont.</title>
        <authorList>
            <person name="Sonnenschein E.C."/>
            <person name="Phippen C.B.W."/>
            <person name="Nielsen K.F."/>
            <person name="Mateiu R.V."/>
            <person name="Melchiorsen J."/>
            <person name="Gram L."/>
            <person name="Overmann J."/>
            <person name="Freese H.M."/>
        </authorList>
    </citation>
    <scope>NUCLEOTIDE SEQUENCE [LARGE SCALE GENOMIC DNA]</scope>
    <source>
        <strain evidence="1 2">P36</strain>
    </source>
</reference>
<name>A0ABM6PDA1_9RHOB</name>
<organism evidence="1 2">
    <name type="scientific">Phaeobacter piscinae</name>
    <dbReference type="NCBI Taxonomy" id="1580596"/>
    <lineage>
        <taxon>Bacteria</taxon>
        <taxon>Pseudomonadati</taxon>
        <taxon>Pseudomonadota</taxon>
        <taxon>Alphaproteobacteria</taxon>
        <taxon>Rhodobacterales</taxon>
        <taxon>Roseobacteraceae</taxon>
        <taxon>Phaeobacter</taxon>
    </lineage>
</organism>
<gene>
    <name evidence="1" type="ORF">PhaeoP36_01526</name>
</gene>
<sequence>MRRIAVTGWVCNGKKHRNHNSIQAFVIYMQLLWTPHDTP</sequence>